<dbReference type="InterPro" id="IPR050708">
    <property type="entry name" value="T6SS_VgrG/RHS"/>
</dbReference>
<dbReference type="Gene3D" id="2.180.10.10">
    <property type="entry name" value="RHS repeat-associated core"/>
    <property type="match status" value="1"/>
</dbReference>
<keyword evidence="1" id="KW-0677">Repeat</keyword>
<proteinExistence type="predicted"/>
<accession>A0ABV8T3G8</accession>
<reference evidence="4" key="1">
    <citation type="journal article" date="2019" name="Int. J. Syst. Evol. Microbiol.">
        <title>The Global Catalogue of Microorganisms (GCM) 10K type strain sequencing project: providing services to taxonomists for standard genome sequencing and annotation.</title>
        <authorList>
            <consortium name="The Broad Institute Genomics Platform"/>
            <consortium name="The Broad Institute Genome Sequencing Center for Infectious Disease"/>
            <person name="Wu L."/>
            <person name="Ma J."/>
        </authorList>
    </citation>
    <scope>NUCLEOTIDE SEQUENCE [LARGE SCALE GENOMIC DNA]</scope>
    <source>
        <strain evidence="4">CGMCC 1.10759</strain>
    </source>
</reference>
<dbReference type="InterPro" id="IPR022385">
    <property type="entry name" value="Rhs_assc_core"/>
</dbReference>
<evidence type="ECO:0000259" key="2">
    <source>
        <dbReference type="Pfam" id="PF25023"/>
    </source>
</evidence>
<evidence type="ECO:0000313" key="4">
    <source>
        <dbReference type="Proteomes" id="UP001595904"/>
    </source>
</evidence>
<comment type="caution">
    <text evidence="3">The sequence shown here is derived from an EMBL/GenBank/DDBJ whole genome shotgun (WGS) entry which is preliminary data.</text>
</comment>
<evidence type="ECO:0000256" key="1">
    <source>
        <dbReference type="ARBA" id="ARBA00022737"/>
    </source>
</evidence>
<gene>
    <name evidence="3" type="ORF">ACFPN2_34375</name>
</gene>
<protein>
    <submittedName>
        <fullName evidence="3">RHS repeat domain-containing protein</fullName>
    </submittedName>
</protein>
<name>A0ABV8T3G8_9GAMM</name>
<organism evidence="3 4">
    <name type="scientific">Steroidobacter flavus</name>
    <dbReference type="NCBI Taxonomy" id="1842136"/>
    <lineage>
        <taxon>Bacteria</taxon>
        <taxon>Pseudomonadati</taxon>
        <taxon>Pseudomonadota</taxon>
        <taxon>Gammaproteobacteria</taxon>
        <taxon>Steroidobacterales</taxon>
        <taxon>Steroidobacteraceae</taxon>
        <taxon>Steroidobacter</taxon>
    </lineage>
</organism>
<dbReference type="InterPro" id="IPR056823">
    <property type="entry name" value="TEN-like_YD-shell"/>
</dbReference>
<dbReference type="Proteomes" id="UP001595904">
    <property type="component" value="Unassembled WGS sequence"/>
</dbReference>
<sequence length="331" mass="35677">MTNLMQAGRALGALCRILIASLALGGVWGTALAGELVTYYHNDVAGSPIAATDSKGYYIWRSSYEPYGQRIQNDAEYAASIDNNRWFTGHVEDVETGTLYMQARHYDPVIGRFMSVDPIRFVESEPHTFTRYAYAANNPYRYNDPDGEFINFIVGGVKAAVENVAIQHIEMALGIRDSFSWGEVAIDAAVGTATSGLSTIKNAAKLAKITKRVTNRGDDLPDSTLVCRGGTCKADQFTHGSGVTKEADGTLKGVSTQSKTGASVEELAQPFKNNKVGVTTVGDIRRAGGKIEPDGTPNNPNHATVEGLTAEKLEELFKVIDNPVPPAQRGK</sequence>
<dbReference type="PANTHER" id="PTHR32305:SF15">
    <property type="entry name" value="PROTEIN RHSA-RELATED"/>
    <property type="match status" value="1"/>
</dbReference>
<keyword evidence="4" id="KW-1185">Reference proteome</keyword>
<dbReference type="EMBL" id="JBHSDU010000015">
    <property type="protein sequence ID" value="MFC4314203.1"/>
    <property type="molecule type" value="Genomic_DNA"/>
</dbReference>
<dbReference type="RefSeq" id="WP_380605193.1">
    <property type="nucleotide sequence ID" value="NZ_JBHSDU010000015.1"/>
</dbReference>
<feature type="domain" description="Teneurin-like YD-shell" evidence="2">
    <location>
        <begin position="42"/>
        <end position="139"/>
    </location>
</feature>
<dbReference type="Pfam" id="PF25023">
    <property type="entry name" value="TEN_YD-shell"/>
    <property type="match status" value="1"/>
</dbReference>
<dbReference type="NCBIfam" id="TIGR03696">
    <property type="entry name" value="Rhs_assc_core"/>
    <property type="match status" value="1"/>
</dbReference>
<dbReference type="PANTHER" id="PTHR32305">
    <property type="match status" value="1"/>
</dbReference>
<evidence type="ECO:0000313" key="3">
    <source>
        <dbReference type="EMBL" id="MFC4314203.1"/>
    </source>
</evidence>